<comment type="caution">
    <text evidence="3">The sequence shown here is derived from an EMBL/GenBank/DDBJ whole genome shotgun (WGS) entry which is preliminary data.</text>
</comment>
<keyword evidence="1" id="KW-0175">Coiled coil</keyword>
<feature type="compositionally biased region" description="Basic and acidic residues" evidence="2">
    <location>
        <begin position="178"/>
        <end position="191"/>
    </location>
</feature>
<accession>A0ABR1CWB1</accession>
<feature type="coiled-coil region" evidence="1">
    <location>
        <begin position="35"/>
        <end position="76"/>
    </location>
</feature>
<dbReference type="EMBL" id="JAVFWL010000003">
    <property type="protein sequence ID" value="KAK6742182.1"/>
    <property type="molecule type" value="Genomic_DNA"/>
</dbReference>
<reference evidence="3 4" key="1">
    <citation type="submission" date="2023-08" db="EMBL/GenBank/DDBJ databases">
        <title>A Necator americanus chromosomal reference genome.</title>
        <authorList>
            <person name="Ilik V."/>
            <person name="Petrzelkova K.J."/>
            <person name="Pardy F."/>
            <person name="Fuh T."/>
            <person name="Niatou-Singa F.S."/>
            <person name="Gouil Q."/>
            <person name="Baker L."/>
            <person name="Ritchie M.E."/>
            <person name="Jex A.R."/>
            <person name="Gazzola D."/>
            <person name="Li H."/>
            <person name="Toshio Fujiwara R."/>
            <person name="Zhan B."/>
            <person name="Aroian R.V."/>
            <person name="Pafco B."/>
            <person name="Schwarz E.M."/>
        </authorList>
    </citation>
    <scope>NUCLEOTIDE SEQUENCE [LARGE SCALE GENOMIC DNA]</scope>
    <source>
        <strain evidence="3 4">Aroian</strain>
        <tissue evidence="3">Whole animal</tissue>
    </source>
</reference>
<evidence type="ECO:0000256" key="2">
    <source>
        <dbReference type="SAM" id="MobiDB-lite"/>
    </source>
</evidence>
<name>A0ABR1CWB1_NECAM</name>
<feature type="region of interest" description="Disordered" evidence="2">
    <location>
        <begin position="1"/>
        <end position="26"/>
    </location>
</feature>
<gene>
    <name evidence="3" type="primary">Necator_chrIII.g10586</name>
    <name evidence="3" type="ORF">RB195_009821</name>
</gene>
<feature type="coiled-coil region" evidence="1">
    <location>
        <begin position="445"/>
        <end position="571"/>
    </location>
</feature>
<organism evidence="3 4">
    <name type="scientific">Necator americanus</name>
    <name type="common">Human hookworm</name>
    <dbReference type="NCBI Taxonomy" id="51031"/>
    <lineage>
        <taxon>Eukaryota</taxon>
        <taxon>Metazoa</taxon>
        <taxon>Ecdysozoa</taxon>
        <taxon>Nematoda</taxon>
        <taxon>Chromadorea</taxon>
        <taxon>Rhabditida</taxon>
        <taxon>Rhabditina</taxon>
        <taxon>Rhabditomorpha</taxon>
        <taxon>Strongyloidea</taxon>
        <taxon>Ancylostomatidae</taxon>
        <taxon>Bunostominae</taxon>
        <taxon>Necator</taxon>
    </lineage>
</organism>
<dbReference type="Proteomes" id="UP001303046">
    <property type="component" value="Unassembled WGS sequence"/>
</dbReference>
<evidence type="ECO:0000313" key="3">
    <source>
        <dbReference type="EMBL" id="KAK6742182.1"/>
    </source>
</evidence>
<feature type="region of interest" description="Disordered" evidence="2">
    <location>
        <begin position="281"/>
        <end position="319"/>
    </location>
</feature>
<evidence type="ECO:0000313" key="4">
    <source>
        <dbReference type="Proteomes" id="UP001303046"/>
    </source>
</evidence>
<keyword evidence="4" id="KW-1185">Reference proteome</keyword>
<evidence type="ECO:0000256" key="1">
    <source>
        <dbReference type="SAM" id="Coils"/>
    </source>
</evidence>
<feature type="compositionally biased region" description="Polar residues" evidence="2">
    <location>
        <begin position="220"/>
        <end position="231"/>
    </location>
</feature>
<proteinExistence type="predicted"/>
<protein>
    <submittedName>
        <fullName evidence="3">Uncharacterized protein</fullName>
    </submittedName>
</protein>
<feature type="region of interest" description="Disordered" evidence="2">
    <location>
        <begin position="172"/>
        <end position="266"/>
    </location>
</feature>
<sequence>MCRTHLIMKQGTSGQKGVEPDNDNARPNLRARMKKKEKMSAYERAKKVYEQIQEEKQQQRLLRKQEEEERQAALEKCSGGGFIGENRAEREINVYAVSSDTLIAYHFMRLCIFASVDSDTFVKCQFVNSQCCMPGQRRRPPPGQSFPFLRKGQGQKAKVNYPVLNKVRTLSTTDAPDDTVRSTEGSRDNVDVKSLLGREGSHGGNRWDGFTKPRDLEWQIPSSRKNVQTADSGFDQGGNLNNGLEADFSNDDDSSPRSSSIDTANVELRKGDAFRIQQVAQRKDYSFPDHTTAPSPMLASTPHPEQEVGSPQGLQPISSETSILGDTSNVVQRVDDSASCVDSDPLRESEQNYVRLGFRHPEVERTDMVRKQRVSKNIRTPQNERPIHFTQANNAYKKAIPSLLLKDSPQEQSPRYPDVERKLIGQLRDVIAHLDLADVKQQIRAKELEDAYVRFKQDVRDFESEREAEKERTSRVRRQLERERKIMNKDGIERDKAISEQVEDLTKTIGQKDRQISTLRLRLRKLEELGESKDKELEENNKKMERMQKTCKTLQREMARLRATCAKQSQEMAAELQAASTRNIKPKGSIGILPSLNREVRKEPSVDDSAPENQLTTQERSKFVSWADKATPWSIHKHASATRKETYEMELVEEGTAYFGPCRLFKNCVGDWTKVTATDCGCDFYEYSNSDVRWFSCDRSAEVYYYGVMGVTIVSLASGRSIHYFNDGQIEIYRLSGEISRFDPVTSQRTETMLDANGSRYVEIFNCTGYCIRFDGVQHITERFEERSSYRGHPPDRHVYNHSNVEPEWIEPEFSARRCPDGSLKMKFANIMICCIGLEDVGYVKHTTRLEDGVEKKKMCVEWGHVARARQRQIENRKCQQFTALSATM</sequence>